<gene>
    <name evidence="1" type="ORF">Ctob_013704</name>
</gene>
<evidence type="ECO:0000313" key="1">
    <source>
        <dbReference type="EMBL" id="KOO32732.1"/>
    </source>
</evidence>
<proteinExistence type="predicted"/>
<dbReference type="EMBL" id="JWZX01001696">
    <property type="protein sequence ID" value="KOO32732.1"/>
    <property type="molecule type" value="Genomic_DNA"/>
</dbReference>
<dbReference type="AlphaFoldDB" id="A0A0M0K2A0"/>
<organism evidence="1 2">
    <name type="scientific">Chrysochromulina tobinii</name>
    <dbReference type="NCBI Taxonomy" id="1460289"/>
    <lineage>
        <taxon>Eukaryota</taxon>
        <taxon>Haptista</taxon>
        <taxon>Haptophyta</taxon>
        <taxon>Prymnesiophyceae</taxon>
        <taxon>Prymnesiales</taxon>
        <taxon>Chrysochromulinaceae</taxon>
        <taxon>Chrysochromulina</taxon>
    </lineage>
</organism>
<sequence>MNDCLAGLRLNRWTQQPLRLDTNLVSPRRGYIKTGPHEEWSKPLAVASRSGTGPLVPVYERAFETDVVADEEPEPEPEVEWTLFGSIWGPRCESCDGCDFVDHEDIIFKRFASDWQVMVRLGGGKLIAKSDDGANDAAEEVEEVGTVLLFNHQLCTLAYLWFADAVYSSSGDLNIGVKLNQGWKAFIDECKIWEHMSEKDAACANSLIFMQVDRADRSTIAAIGMQPKYQGRDSHRTVGQAGQHTKAEVLTAEGLTAAEADMELAAHSSDLRSATQAALQVAESKQMAKKSDSQLNRVEFMYALVKTAIERFVKTKELVDASEAVERLFIDHIQPSLEQPRRGRKQPRIPLPDTFRMGVCYKDEMSKRLAACAPSLRVIFAGLSKLTYEAARTAGVKLPKPVDNRWILREQGTVKWLKVDGQVSFPLWRRFLEGLFSLSTLDLRSITLCFQYSIMAVADGNSEEGRLKEQHLTFESFLEAIVRLATRLPLPTDAQLAASGHSRAGPFVAALDLNQEELKALAAQQACEWGDAPNTAVAGSMPTRIGHLVDVIVHRIRQPSGQTAPVGGDEASDGPFVTLTRRELRRWALQAIPGCTETTLPETWAAETKMLGETDALPKRR</sequence>
<reference evidence="2" key="1">
    <citation type="journal article" date="2015" name="PLoS Genet.">
        <title>Genome Sequence and Transcriptome Analyses of Chrysochromulina tobin: Metabolic Tools for Enhanced Algal Fitness in the Prominent Order Prymnesiales (Haptophyceae).</title>
        <authorList>
            <person name="Hovde B.T."/>
            <person name="Deodato C.R."/>
            <person name="Hunsperger H.M."/>
            <person name="Ryken S.A."/>
            <person name="Yost W."/>
            <person name="Jha R.K."/>
            <person name="Patterson J."/>
            <person name="Monnat R.J. Jr."/>
            <person name="Barlow S.B."/>
            <person name="Starkenburg S.R."/>
            <person name="Cattolico R.A."/>
        </authorList>
    </citation>
    <scope>NUCLEOTIDE SEQUENCE</scope>
    <source>
        <strain evidence="2">CCMP291</strain>
    </source>
</reference>
<name>A0A0M0K2A0_9EUKA</name>
<protein>
    <submittedName>
        <fullName evidence="1">Uncharacterized protein</fullName>
    </submittedName>
</protein>
<keyword evidence="2" id="KW-1185">Reference proteome</keyword>
<accession>A0A0M0K2A0</accession>
<evidence type="ECO:0000313" key="2">
    <source>
        <dbReference type="Proteomes" id="UP000037460"/>
    </source>
</evidence>
<comment type="caution">
    <text evidence="1">The sequence shown here is derived from an EMBL/GenBank/DDBJ whole genome shotgun (WGS) entry which is preliminary data.</text>
</comment>
<dbReference type="Proteomes" id="UP000037460">
    <property type="component" value="Unassembled WGS sequence"/>
</dbReference>